<evidence type="ECO:0000313" key="5">
    <source>
        <dbReference type="Proteomes" id="UP000611762"/>
    </source>
</evidence>
<keyword evidence="5" id="KW-1185">Reference proteome</keyword>
<dbReference type="InterPro" id="IPR001173">
    <property type="entry name" value="Glyco_trans_2-like"/>
</dbReference>
<dbReference type="AlphaFoldDB" id="A0A926DLQ3"/>
<reference evidence="4" key="1">
    <citation type="submission" date="2020-08" db="EMBL/GenBank/DDBJ databases">
        <title>Genome public.</title>
        <authorList>
            <person name="Liu C."/>
            <person name="Sun Q."/>
        </authorList>
    </citation>
    <scope>NUCLEOTIDE SEQUENCE</scope>
    <source>
        <strain evidence="4">H8</strain>
    </source>
</reference>
<dbReference type="GO" id="GO:0016757">
    <property type="term" value="F:glycosyltransferase activity"/>
    <property type="evidence" value="ECO:0007669"/>
    <property type="project" value="UniProtKB-KW"/>
</dbReference>
<accession>A0A926DLQ3</accession>
<evidence type="ECO:0000256" key="2">
    <source>
        <dbReference type="ARBA" id="ARBA00022679"/>
    </source>
</evidence>
<keyword evidence="2" id="KW-0808">Transferase</keyword>
<dbReference type="Gene3D" id="3.90.550.10">
    <property type="entry name" value="Spore Coat Polysaccharide Biosynthesis Protein SpsA, Chain A"/>
    <property type="match status" value="1"/>
</dbReference>
<sequence>MKRPLISIIVPVYRVEKYICKCVESLLEQTYENIEIILIDDGSPDRCGEFCDEFARKDSRVIVLHQRNAGLASARNAGLAIAKGTYIGFCDSDDFVDKDMYEFLLKTLTENNCDIAACSFKKFSEKGEIIGEQEEAETIILNNRQAMKELLNDELIGSQPCNKLFHRNLWDGILFPKGRVYEDIAIMHEVFANADKVVVKSAGKYHYFIREDSTSYTQNAKWGYDLFSAFRDRYKFVEKNYSEFLTKAYERLIGIAVGMYIHLQHFKRTPKIRTWEKEIRECLEQQKKRILKCKSVSTQRKCDAFLILYFPVIISVKHRILYKLRRPIR</sequence>
<comment type="caution">
    <text evidence="4">The sequence shown here is derived from an EMBL/GenBank/DDBJ whole genome shotgun (WGS) entry which is preliminary data.</text>
</comment>
<gene>
    <name evidence="4" type="ORF">H8698_00300</name>
</gene>
<proteinExistence type="predicted"/>
<dbReference type="Proteomes" id="UP000611762">
    <property type="component" value="Unassembled WGS sequence"/>
</dbReference>
<dbReference type="CDD" id="cd00761">
    <property type="entry name" value="Glyco_tranf_GTA_type"/>
    <property type="match status" value="1"/>
</dbReference>
<organism evidence="4 5">
    <name type="scientific">Congzhengia minquanensis</name>
    <dbReference type="NCBI Taxonomy" id="2763657"/>
    <lineage>
        <taxon>Bacteria</taxon>
        <taxon>Bacillati</taxon>
        <taxon>Bacillota</taxon>
        <taxon>Clostridia</taxon>
        <taxon>Eubacteriales</taxon>
        <taxon>Oscillospiraceae</taxon>
        <taxon>Congzhengia</taxon>
    </lineage>
</organism>
<name>A0A926DLQ3_9FIRM</name>
<dbReference type="RefSeq" id="WP_249310515.1">
    <property type="nucleotide sequence ID" value="NZ_JACRSU010000001.1"/>
</dbReference>
<dbReference type="PANTHER" id="PTHR22916:SF51">
    <property type="entry name" value="GLYCOSYLTRANSFERASE EPSH-RELATED"/>
    <property type="match status" value="1"/>
</dbReference>
<feature type="domain" description="Glycosyltransferase 2-like" evidence="3">
    <location>
        <begin position="7"/>
        <end position="168"/>
    </location>
</feature>
<evidence type="ECO:0000313" key="4">
    <source>
        <dbReference type="EMBL" id="MBC8539415.1"/>
    </source>
</evidence>
<evidence type="ECO:0000256" key="1">
    <source>
        <dbReference type="ARBA" id="ARBA00022676"/>
    </source>
</evidence>
<dbReference type="EMBL" id="JACRSU010000001">
    <property type="protein sequence ID" value="MBC8539415.1"/>
    <property type="molecule type" value="Genomic_DNA"/>
</dbReference>
<keyword evidence="1" id="KW-0328">Glycosyltransferase</keyword>
<dbReference type="InterPro" id="IPR029044">
    <property type="entry name" value="Nucleotide-diphossugar_trans"/>
</dbReference>
<dbReference type="SUPFAM" id="SSF53448">
    <property type="entry name" value="Nucleotide-diphospho-sugar transferases"/>
    <property type="match status" value="1"/>
</dbReference>
<evidence type="ECO:0000259" key="3">
    <source>
        <dbReference type="Pfam" id="PF00535"/>
    </source>
</evidence>
<dbReference type="PANTHER" id="PTHR22916">
    <property type="entry name" value="GLYCOSYLTRANSFERASE"/>
    <property type="match status" value="1"/>
</dbReference>
<protein>
    <submittedName>
        <fullName evidence="4">Glycosyltransferase</fullName>
    </submittedName>
</protein>
<dbReference type="Pfam" id="PF00535">
    <property type="entry name" value="Glycos_transf_2"/>
    <property type="match status" value="1"/>
</dbReference>